<evidence type="ECO:0000313" key="2">
    <source>
        <dbReference type="EMBL" id="KAI1879265.1"/>
    </source>
</evidence>
<dbReference type="EMBL" id="JAFIMR010000004">
    <property type="protein sequence ID" value="KAI1879265.1"/>
    <property type="molecule type" value="Genomic_DNA"/>
</dbReference>
<comment type="caution">
    <text evidence="2">The sequence shown here is derived from an EMBL/GenBank/DDBJ whole genome shotgun (WGS) entry which is preliminary data.</text>
</comment>
<proteinExistence type="predicted"/>
<organism evidence="2 3">
    <name type="scientific">Neoarthrinium moseri</name>
    <dbReference type="NCBI Taxonomy" id="1658444"/>
    <lineage>
        <taxon>Eukaryota</taxon>
        <taxon>Fungi</taxon>
        <taxon>Dikarya</taxon>
        <taxon>Ascomycota</taxon>
        <taxon>Pezizomycotina</taxon>
        <taxon>Sordariomycetes</taxon>
        <taxon>Xylariomycetidae</taxon>
        <taxon>Amphisphaeriales</taxon>
        <taxon>Apiosporaceae</taxon>
        <taxon>Neoarthrinium</taxon>
    </lineage>
</organism>
<dbReference type="AlphaFoldDB" id="A0A9P9WUI2"/>
<evidence type="ECO:0000313" key="3">
    <source>
        <dbReference type="Proteomes" id="UP000829685"/>
    </source>
</evidence>
<sequence>MLYRGDYSIKDLRRDLETGLGWAHSTESVARYLETIVNELSKLIPRGSYRHTSSQDKSDAKKVVTTSFYKYKGGKIATCHAHGDGTWSIAFTLLGEEELKKQQGLGSKTNEDQLEVLVNTERNGGQLLHHGEIKNKPQACRGHISLNNDEAHRTHQARPQKGEYLPEGPPAVSSTGHRALEDHSSISDVAQPTSNSHAGGHLAYYQRSRDMLSLEQKHIASELAKDGLTRKEERNLFQILKEMPWEEQEQVMNLAKTIKSQKSTASGR</sequence>
<accession>A0A9P9WUI2</accession>
<evidence type="ECO:0000256" key="1">
    <source>
        <dbReference type="SAM" id="MobiDB-lite"/>
    </source>
</evidence>
<reference evidence="2" key="1">
    <citation type="submission" date="2021-03" db="EMBL/GenBank/DDBJ databases">
        <title>Revisited historic fungal species revealed as producer of novel bioactive compounds through whole genome sequencing and comparative genomics.</title>
        <authorList>
            <person name="Vignolle G.A."/>
            <person name="Hochenegger N."/>
            <person name="Mach R.L."/>
            <person name="Mach-Aigner A.R."/>
            <person name="Javad Rahimi M."/>
            <person name="Salim K.A."/>
            <person name="Chan C.M."/>
            <person name="Lim L.B.L."/>
            <person name="Cai F."/>
            <person name="Druzhinina I.S."/>
            <person name="U'Ren J.M."/>
            <person name="Derntl C."/>
        </authorList>
    </citation>
    <scope>NUCLEOTIDE SEQUENCE</scope>
    <source>
        <strain evidence="2">TUCIM 5799</strain>
    </source>
</reference>
<gene>
    <name evidence="2" type="ORF">JX265_002219</name>
</gene>
<protein>
    <submittedName>
        <fullName evidence="2">Uncharacterized protein</fullName>
    </submittedName>
</protein>
<feature type="region of interest" description="Disordered" evidence="1">
    <location>
        <begin position="152"/>
        <end position="177"/>
    </location>
</feature>
<name>A0A9P9WUI2_9PEZI</name>
<keyword evidence="3" id="KW-1185">Reference proteome</keyword>
<dbReference type="OrthoDB" id="4757768at2759"/>
<dbReference type="Proteomes" id="UP000829685">
    <property type="component" value="Unassembled WGS sequence"/>
</dbReference>